<keyword evidence="2 5" id="KW-0812">Transmembrane</keyword>
<name>A0A016V1X0_9BILA</name>
<dbReference type="EMBL" id="JARK01001357">
    <property type="protein sequence ID" value="EYC20728.1"/>
    <property type="molecule type" value="Genomic_DNA"/>
</dbReference>
<dbReference type="PROSITE" id="PS50262">
    <property type="entry name" value="G_PROTEIN_RECEP_F1_2"/>
    <property type="match status" value="1"/>
</dbReference>
<comment type="caution">
    <text evidence="7">The sequence shown here is derived from an EMBL/GenBank/DDBJ whole genome shotgun (WGS) entry which is preliminary data.</text>
</comment>
<feature type="transmembrane region" description="Helical" evidence="5">
    <location>
        <begin position="128"/>
        <end position="150"/>
    </location>
</feature>
<comment type="subcellular location">
    <subcellularLocation>
        <location evidence="1">Membrane</location>
        <topology evidence="1">Multi-pass membrane protein</topology>
    </subcellularLocation>
</comment>
<dbReference type="STRING" id="53326.A0A016V1X0"/>
<feature type="transmembrane region" description="Helical" evidence="5">
    <location>
        <begin position="255"/>
        <end position="274"/>
    </location>
</feature>
<feature type="transmembrane region" description="Helical" evidence="5">
    <location>
        <begin position="52"/>
        <end position="75"/>
    </location>
</feature>
<evidence type="ECO:0000259" key="6">
    <source>
        <dbReference type="PROSITE" id="PS50262"/>
    </source>
</evidence>
<dbReference type="Proteomes" id="UP000024635">
    <property type="component" value="Unassembled WGS sequence"/>
</dbReference>
<organism evidence="7 8">
    <name type="scientific">Ancylostoma ceylanicum</name>
    <dbReference type="NCBI Taxonomy" id="53326"/>
    <lineage>
        <taxon>Eukaryota</taxon>
        <taxon>Metazoa</taxon>
        <taxon>Ecdysozoa</taxon>
        <taxon>Nematoda</taxon>
        <taxon>Chromadorea</taxon>
        <taxon>Rhabditida</taxon>
        <taxon>Rhabditina</taxon>
        <taxon>Rhabditomorpha</taxon>
        <taxon>Strongyloidea</taxon>
        <taxon>Ancylostomatidae</taxon>
        <taxon>Ancylostomatinae</taxon>
        <taxon>Ancylostoma</taxon>
    </lineage>
</organism>
<dbReference type="SUPFAM" id="SSF81321">
    <property type="entry name" value="Family A G protein-coupled receptor-like"/>
    <property type="match status" value="1"/>
</dbReference>
<feature type="domain" description="G-protein coupled receptors family 1 profile" evidence="6">
    <location>
        <begin position="22"/>
        <end position="283"/>
    </location>
</feature>
<feature type="transmembrane region" description="Helical" evidence="5">
    <location>
        <begin position="220"/>
        <end position="243"/>
    </location>
</feature>
<feature type="transmembrane region" description="Helical" evidence="5">
    <location>
        <begin position="176"/>
        <end position="200"/>
    </location>
</feature>
<gene>
    <name evidence="7" type="primary">Acey_s0021.g392</name>
    <name evidence="7" type="synonym">Acey-srv-1</name>
    <name evidence="7" type="ORF">Y032_0021g392</name>
</gene>
<keyword evidence="8" id="KW-1185">Reference proteome</keyword>
<dbReference type="Pfam" id="PF10323">
    <property type="entry name" value="7TM_GPCR_Srv"/>
    <property type="match status" value="1"/>
</dbReference>
<dbReference type="InterPro" id="IPR019426">
    <property type="entry name" value="7TM_GPCR_serpentine_rcpt_Srv"/>
</dbReference>
<feature type="transmembrane region" description="Helical" evidence="5">
    <location>
        <begin position="6"/>
        <end position="31"/>
    </location>
</feature>
<dbReference type="InterPro" id="IPR051119">
    <property type="entry name" value="Nematode_SR-like"/>
</dbReference>
<feature type="transmembrane region" description="Helical" evidence="5">
    <location>
        <begin position="95"/>
        <end position="116"/>
    </location>
</feature>
<proteinExistence type="predicted"/>
<keyword evidence="4 5" id="KW-0472">Membrane</keyword>
<keyword evidence="3 5" id="KW-1133">Transmembrane helix</keyword>
<sequence length="340" mass="38115">MVTVALVVELVSTVLSLLCLPINVLFVYVIMKESHKQHAPFSSSFFRLCIHLSVADIMMTIFATIFFKFPIFGVFPESFYEENWSVVPVAGVNYLGHSQAIGIIFIAVNRFTAVYFPVKHKQRWWTPSVTTVLMILQWTIPLLFIVPLFFTEFTFVMDRSTGSVTFTAKDAAFHKVYFVGLAILDGMVINIIVSALYIAIFIRVQTHVVVRKPGELAMRLALSAFIIFISYCTLGIFSVLAAMTPPEDAWMYRTLWFVVNDVLCASNAPVLLALNKPIPPMAFTCPTLTQKTYPHLSSAARTLEGCSRDAHMNRPITAQQRTSCHAAGERHPIKINPPLA</sequence>
<dbReference type="PANTHER" id="PTHR31627:SF42">
    <property type="entry name" value="G_PROTEIN_RECEP_F1_2 DOMAIN-CONTAINING PROTEIN-RELATED"/>
    <property type="match status" value="1"/>
</dbReference>
<dbReference type="InterPro" id="IPR017452">
    <property type="entry name" value="GPCR_Rhodpsn_7TM"/>
</dbReference>
<evidence type="ECO:0000256" key="1">
    <source>
        <dbReference type="ARBA" id="ARBA00004141"/>
    </source>
</evidence>
<dbReference type="OrthoDB" id="5835292at2759"/>
<accession>A0A016V1X0</accession>
<dbReference type="Gene3D" id="1.20.1070.10">
    <property type="entry name" value="Rhodopsin 7-helix transmembrane proteins"/>
    <property type="match status" value="1"/>
</dbReference>
<evidence type="ECO:0000313" key="7">
    <source>
        <dbReference type="EMBL" id="EYC20728.1"/>
    </source>
</evidence>
<evidence type="ECO:0000256" key="3">
    <source>
        <dbReference type="ARBA" id="ARBA00022989"/>
    </source>
</evidence>
<evidence type="ECO:0000256" key="4">
    <source>
        <dbReference type="ARBA" id="ARBA00023136"/>
    </source>
</evidence>
<evidence type="ECO:0000256" key="5">
    <source>
        <dbReference type="SAM" id="Phobius"/>
    </source>
</evidence>
<reference evidence="8" key="1">
    <citation type="journal article" date="2015" name="Nat. Genet.">
        <title>The genome and transcriptome of the zoonotic hookworm Ancylostoma ceylanicum identify infection-specific gene families.</title>
        <authorList>
            <person name="Schwarz E.M."/>
            <person name="Hu Y."/>
            <person name="Antoshechkin I."/>
            <person name="Miller M.M."/>
            <person name="Sternberg P.W."/>
            <person name="Aroian R.V."/>
        </authorList>
    </citation>
    <scope>NUCLEOTIDE SEQUENCE</scope>
    <source>
        <strain evidence="8">HY135</strain>
    </source>
</reference>
<protein>
    <recommendedName>
        <fullName evidence="6">G-protein coupled receptors family 1 profile domain-containing protein</fullName>
    </recommendedName>
</protein>
<dbReference type="PANTHER" id="PTHR31627">
    <property type="entry name" value="SERPENTINE RECEPTOR CLASS GAMMA-RELATED"/>
    <property type="match status" value="1"/>
</dbReference>
<dbReference type="CDD" id="cd00637">
    <property type="entry name" value="7tm_classA_rhodopsin-like"/>
    <property type="match status" value="1"/>
</dbReference>
<dbReference type="AlphaFoldDB" id="A0A016V1X0"/>
<evidence type="ECO:0000313" key="8">
    <source>
        <dbReference type="Proteomes" id="UP000024635"/>
    </source>
</evidence>
<evidence type="ECO:0000256" key="2">
    <source>
        <dbReference type="ARBA" id="ARBA00022692"/>
    </source>
</evidence>
<dbReference type="GO" id="GO:0016020">
    <property type="term" value="C:membrane"/>
    <property type="evidence" value="ECO:0007669"/>
    <property type="project" value="UniProtKB-SubCell"/>
</dbReference>